<feature type="non-terminal residue" evidence="3">
    <location>
        <position position="132"/>
    </location>
</feature>
<dbReference type="Pfam" id="PF03109">
    <property type="entry name" value="ABC1"/>
    <property type="match status" value="1"/>
</dbReference>
<gene>
    <name evidence="3" type="ORF">S01H1_23570</name>
</gene>
<comment type="caution">
    <text evidence="3">The sequence shown here is derived from an EMBL/GenBank/DDBJ whole genome shotgun (WGS) entry which is preliminary data.</text>
</comment>
<feature type="domain" description="ABC1 atypical kinase-like" evidence="2">
    <location>
        <begin position="89"/>
        <end position="132"/>
    </location>
</feature>
<evidence type="ECO:0000256" key="1">
    <source>
        <dbReference type="ARBA" id="ARBA00009670"/>
    </source>
</evidence>
<name>X0TYE1_9ZZZZ</name>
<sequence>QIYRNVNRWGEILAVLSKYELANWIGRLGPDFAKDLIKAHGGAAIARLSWETRMRMAMVELGPTFIKLGQLLSTRPDMIGMRLAKELQQLQTDVPADPPEVARKIIAEELGCDIDEIFAEFNDEALASASIG</sequence>
<evidence type="ECO:0000259" key="2">
    <source>
        <dbReference type="Pfam" id="PF03109"/>
    </source>
</evidence>
<comment type="similarity">
    <text evidence="1">Belongs to the protein kinase superfamily. ADCK protein kinase family.</text>
</comment>
<proteinExistence type="inferred from homology"/>
<dbReference type="InterPro" id="IPR004147">
    <property type="entry name" value="ABC1_dom"/>
</dbReference>
<feature type="non-terminal residue" evidence="3">
    <location>
        <position position="1"/>
    </location>
</feature>
<protein>
    <recommendedName>
        <fullName evidence="2">ABC1 atypical kinase-like domain-containing protein</fullName>
    </recommendedName>
</protein>
<dbReference type="EMBL" id="BARS01013656">
    <property type="protein sequence ID" value="GAF98583.1"/>
    <property type="molecule type" value="Genomic_DNA"/>
</dbReference>
<accession>X0TYE1</accession>
<dbReference type="PANTHER" id="PTHR10566:SF113">
    <property type="entry name" value="PROTEIN ACTIVITY OF BC1 COMPLEX KINASE 7, CHLOROPLASTIC"/>
    <property type="match status" value="1"/>
</dbReference>
<reference evidence="3" key="1">
    <citation type="journal article" date="2014" name="Front. Microbiol.">
        <title>High frequency of phylogenetically diverse reductive dehalogenase-homologous genes in deep subseafloor sedimentary metagenomes.</title>
        <authorList>
            <person name="Kawai M."/>
            <person name="Futagami T."/>
            <person name="Toyoda A."/>
            <person name="Takaki Y."/>
            <person name="Nishi S."/>
            <person name="Hori S."/>
            <person name="Arai W."/>
            <person name="Tsubouchi T."/>
            <person name="Morono Y."/>
            <person name="Uchiyama I."/>
            <person name="Ito T."/>
            <person name="Fujiyama A."/>
            <person name="Inagaki F."/>
            <person name="Takami H."/>
        </authorList>
    </citation>
    <scope>NUCLEOTIDE SEQUENCE</scope>
    <source>
        <strain evidence="3">Expedition CK06-06</strain>
    </source>
</reference>
<dbReference type="PANTHER" id="PTHR10566">
    <property type="entry name" value="CHAPERONE-ACTIVITY OF BC1 COMPLEX CABC1 -RELATED"/>
    <property type="match status" value="1"/>
</dbReference>
<dbReference type="AlphaFoldDB" id="X0TYE1"/>
<organism evidence="3">
    <name type="scientific">marine sediment metagenome</name>
    <dbReference type="NCBI Taxonomy" id="412755"/>
    <lineage>
        <taxon>unclassified sequences</taxon>
        <taxon>metagenomes</taxon>
        <taxon>ecological metagenomes</taxon>
    </lineage>
</organism>
<evidence type="ECO:0000313" key="3">
    <source>
        <dbReference type="EMBL" id="GAF98583.1"/>
    </source>
</evidence>
<dbReference type="InterPro" id="IPR050154">
    <property type="entry name" value="UbiB_kinase"/>
</dbReference>